<keyword evidence="7" id="KW-0406">Ion transport</keyword>
<dbReference type="EnsemblMetazoa" id="XM_038213829.1">
    <property type="protein sequence ID" value="XP_038069757.1"/>
    <property type="gene ID" value="LOC119738860"/>
</dbReference>
<dbReference type="InterPro" id="IPR031334">
    <property type="entry name" value="Piezo_cap_dom"/>
</dbReference>
<proteinExistence type="inferred from homology"/>
<keyword evidence="3" id="KW-0813">Transport</keyword>
<evidence type="ECO:0000256" key="8">
    <source>
        <dbReference type="ARBA" id="ARBA00023136"/>
    </source>
</evidence>
<feature type="transmembrane region" description="Helical" evidence="11">
    <location>
        <begin position="595"/>
        <end position="616"/>
    </location>
</feature>
<organism evidence="17 18">
    <name type="scientific">Patiria miniata</name>
    <name type="common">Bat star</name>
    <name type="synonym">Asterina miniata</name>
    <dbReference type="NCBI Taxonomy" id="46514"/>
    <lineage>
        <taxon>Eukaryota</taxon>
        <taxon>Metazoa</taxon>
        <taxon>Echinodermata</taxon>
        <taxon>Eleutherozoa</taxon>
        <taxon>Asterozoa</taxon>
        <taxon>Asteroidea</taxon>
        <taxon>Valvatacea</taxon>
        <taxon>Valvatida</taxon>
        <taxon>Asterinidae</taxon>
        <taxon>Patiria</taxon>
    </lineage>
</organism>
<evidence type="ECO:0000259" key="14">
    <source>
        <dbReference type="Pfam" id="PF23188"/>
    </source>
</evidence>
<sequence length="2418" mass="275050">MGFLDMGKMALSTALFKLVLGVTLLGASLLRYNALSGVYLLCLLVLPLMPNPSRRNMAGRTGIYLIILLVLAVLACLTQAVFQIVLAADSPYGHNWALCNGTEPIWRQLGYQALNELSAASVCRLILPDVVVLIVTIIVFVICKKLFAPPRPSEESQQSAEGAGGGEVVERRTRPKSVVVEGLQSFLAMLLCAFAAVICPSATSGFYFVTFLVVITWWSFYRSWGRRFYHVCIVWLLYCGAHIFALYLYQFPFFQEGLPPENLYARLFGLKAIIDATECDEPRMIDFVGGQRWWVYVNPGALLIFYFYLAILIRCWLDGPIREMYINGIARSQDHEVVRRQKKQRKQHGEKESSPKRLMDESGPSYQSMDPTEASTTSAGKPGEEVEGLQQQADEEEAEDGQHKMSPFATLVAYVTKQCYIAALILMMVWSITYHSWLTFVLLLWSLLIWIIPISTTRNRALYSSPLLVFYCQGLLLIQFVYGLNLTDDELPSKIGTKNGVNLTEIGLMKFQDPCFPLALQLVYTLMLWLTLRQFLREKRLSKLNVSSEGIILQPFGMIFSDPDQEMLAIEEAREGGDFTDQGDSETMSVIGSTILGILSKYWIFLVAAMFLIVSIQQSVDIFKIVYMGLFLLIANMFLWSFTLFRWVIWMFFLLVVVYSIAVLVLIYTYQFQDFPGYWTNGTGISEKILQDLGLRQYSTSALFLNLLIPTAFVIIVMVYLHYFHSKFMDITKIEQGGYKPSKIKEEDDEGEGGAAEGGGGDEVDGASHTSKAGKTHSKMKLYIKYLAIICRTHYERAAAIVWRLLEIHMSKIVIFTIIMVVTREMTAANGLLVLLIFLVLPLPWFTRLMFLIAALWVSVVIFVKMVFQLELMPMEKFERNCTDNTEIEDNFSYLEWFGLEQTNTFPAYIIGYVFIILMMLLWYIAQLRQEHYRNINDLEKPKQRVIFEEVKREQADEGLVNCIKFLANYCFYKYGLEMCYVTTVIVSAVRLDALSVIYLVLMLCMIFLRRKTVSYLWPFYTILLLILLPLTYALSLGLPPMFCFEYPWTNPLPEELITWLYLSDYVSPPEGHFIVADFLQLLFVCLQLHVFRVEKNRGKAYGGGDNYEAFVDIENIAENPVPNFTFSRSYLDTAKTLVFEYLFWVTLAVTFLAGTTRVSLFGLIYIIFSFYFLWLGSEYLIKPTAVVIKRWNLLLAYNLFVIFLKVCLQIMSCVYITDLVSKDCCWLLQLLGVVCLQTNFTIDPDLAEKCELPVDEAGLSWDVAVFIFLLAQKRIFTSNYFQYVVISLEEQKSLASKGAELINELLATRVRNKRLEEKRILEGIKKKMARIQKQQLDLMSKAEWKEPKYHDEAVRGQGGYYMFKDVSEEELSDLEPDAIPGGEEDEGKHSAFHLVHDAVAMSPEDALKKDDQAKDEDVDAGETSGAADAEKTKDEDKKDGPLDIEEAEDVLAEIDELEKEQGEEEKAGICNKILNIIKLVWRVLMRGLEGCIHFFDEISEEYRYVAHELDKLSTEGKRQRALKKKAKAIKPAGEADGGEIEEIEPHEPTKVSIKVEDAGVDVEDGGGPSQGDDTDAVAKAETASTAETASSEKFVRTMPRPIRFFYSLLYAIISQSQLVCYFLIILNLLLSANLLSLPLPILIFTWAMLSVPRPTKRFWITVITFTQLVVILKYFFQFYFYPWNTDDEIILNESNPLWWPVILGINRKDAYAVLDLCILLAAFFHRSILRRHGLWQESQVVPNLEDPNAQEQPAITDGDASVDDVDAKKKKKKKKKKSKDKGDKETEKSEAAAAEAEKSPGEEGAATAKDGDETKASEDAEGDSETEEKEKRSIFAPFVDFYHNMLDPTYTAVTDVYVPMFLCDVFNFILFAIFSYSFGEEQAQSDVTELITSNSIPLFFVLFLLLQFVLMVIDRAIYLRKAVVAKFIFLIVVIISVHVWMFFLLPEINNNRFTSNVPAQIWYFVKCIYFGLSAYQIRCGYPTRILGNCLCKRYNYINLFLFYGYQGIPFLKEIRMLMDWMFTDTTLSFSHWVEVEDVYSNVYTTKCWRNAERNYPVDRGLLKSKVVKYGAGGIQLLALILIVWFPLLLISLSNTSSIANPPSEIDISISISGYGPLFETTALDQNLHTLNQNEYDGLVNDFSGDLSALTFLKNYRADDIVKVTISGESTSSWDVSPPSRQRLEDTLLSKQTKIDFRYSYAVKRTTDSSLVTPIVDGYHQIPLSPTDPQGRKVRDGLAEQLATNTSSTAAIPRVYPGFLRVPAKGNAEPATKLLESPNADGFTNITMKLESGPIADVGGEREWWVVNKDSDEMVIYTLNDRVASELFAPLAGYGIIGLYVSLVLVVGRFVRMMFSGVSTKIMFNELPNVDRIVKLCLDIFLVRECGELKLEEDLTAKLIFLYRSPAMLIEFTRYKRD</sequence>
<keyword evidence="8 11" id="KW-0472">Membrane</keyword>
<feature type="region of interest" description="Disordered" evidence="10">
    <location>
        <begin position="742"/>
        <end position="772"/>
    </location>
</feature>
<evidence type="ECO:0000256" key="5">
    <source>
        <dbReference type="ARBA" id="ARBA00022692"/>
    </source>
</evidence>
<feature type="transmembrane region" description="Helical" evidence="11">
    <location>
        <begin position="1622"/>
        <end position="1647"/>
    </location>
</feature>
<keyword evidence="4" id="KW-1003">Cell membrane</keyword>
<feature type="transmembrane region" description="Helical" evidence="11">
    <location>
        <begin position="125"/>
        <end position="143"/>
    </location>
</feature>
<dbReference type="GO" id="GO:0005886">
    <property type="term" value="C:plasma membrane"/>
    <property type="evidence" value="ECO:0007669"/>
    <property type="project" value="UniProtKB-SubCell"/>
</dbReference>
<name>A0A914B189_PATMI</name>
<feature type="transmembrane region" description="Helical" evidence="11">
    <location>
        <begin position="204"/>
        <end position="221"/>
    </location>
</feature>
<feature type="region of interest" description="Disordered" evidence="10">
    <location>
        <begin position="150"/>
        <end position="169"/>
    </location>
</feature>
<dbReference type="InterPro" id="IPR056770">
    <property type="entry name" value="Piezo_THU9_anchor"/>
</dbReference>
<dbReference type="OMA" id="KTTFQMA"/>
<feature type="transmembrane region" description="Helical" evidence="11">
    <location>
        <begin position="703"/>
        <end position="723"/>
    </location>
</feature>
<dbReference type="RefSeq" id="XP_038069757.1">
    <property type="nucleotide sequence ID" value="XM_038213829.1"/>
</dbReference>
<feature type="transmembrane region" description="Helical" evidence="11">
    <location>
        <begin position="2070"/>
        <end position="2093"/>
    </location>
</feature>
<feature type="compositionally biased region" description="Basic and acidic residues" evidence="10">
    <location>
        <begin position="1810"/>
        <end position="1819"/>
    </location>
</feature>
<feature type="transmembrane region" description="Helical" evidence="11">
    <location>
        <begin position="436"/>
        <end position="454"/>
    </location>
</feature>
<evidence type="ECO:0000313" key="18">
    <source>
        <dbReference type="Proteomes" id="UP000887568"/>
    </source>
</evidence>
<comment type="similarity">
    <text evidence="2">Belongs to the PIEZO (TC 1.A.75) family.</text>
</comment>
<keyword evidence="6 11" id="KW-1133">Transmembrane helix</keyword>
<dbReference type="InterPro" id="IPR056768">
    <property type="entry name" value="THU_Piezo"/>
</dbReference>
<evidence type="ECO:0000259" key="13">
    <source>
        <dbReference type="Pfam" id="PF15917"/>
    </source>
</evidence>
<evidence type="ECO:0000256" key="9">
    <source>
        <dbReference type="ARBA" id="ARBA00023303"/>
    </source>
</evidence>
<feature type="transmembrane region" description="Helical" evidence="11">
    <location>
        <begin position="1659"/>
        <end position="1677"/>
    </location>
</feature>
<feature type="transmembrane region" description="Helical" evidence="11">
    <location>
        <begin position="906"/>
        <end position="926"/>
    </location>
</feature>
<dbReference type="InterPro" id="IPR056769">
    <property type="entry name" value="Piezo_TM1-24"/>
</dbReference>
<evidence type="ECO:0000259" key="12">
    <source>
        <dbReference type="Pfam" id="PF12166"/>
    </source>
</evidence>
<feature type="transmembrane region" description="Helical" evidence="11">
    <location>
        <begin position="1857"/>
        <end position="1877"/>
    </location>
</feature>
<feature type="transmembrane region" description="Helical" evidence="11">
    <location>
        <begin position="411"/>
        <end position="430"/>
    </location>
</feature>
<accession>A0A914B189</accession>
<feature type="transmembrane region" description="Helical" evidence="11">
    <location>
        <begin position="985"/>
        <end position="1009"/>
    </location>
</feature>
<feature type="transmembrane region" description="Helical" evidence="11">
    <location>
        <begin position="2327"/>
        <end position="2351"/>
    </location>
</feature>
<dbReference type="Pfam" id="PF23188">
    <property type="entry name" value="THU_Piezo1"/>
    <property type="match status" value="1"/>
</dbReference>
<evidence type="ECO:0000256" key="6">
    <source>
        <dbReference type="ARBA" id="ARBA00022989"/>
    </source>
</evidence>
<evidence type="ECO:0000259" key="15">
    <source>
        <dbReference type="Pfam" id="PF24871"/>
    </source>
</evidence>
<dbReference type="GO" id="GO:0008381">
    <property type="term" value="F:mechanosensitive monoatomic ion channel activity"/>
    <property type="evidence" value="ECO:0007669"/>
    <property type="project" value="InterPro"/>
</dbReference>
<feature type="transmembrane region" description="Helical" evidence="11">
    <location>
        <begin position="62"/>
        <end position="86"/>
    </location>
</feature>
<reference evidence="17" key="1">
    <citation type="submission" date="2022-11" db="UniProtKB">
        <authorList>
            <consortium name="EnsemblMetazoa"/>
        </authorList>
    </citation>
    <scope>IDENTIFICATION</scope>
</reference>
<dbReference type="SUPFAM" id="SSF81665">
    <property type="entry name" value="Calcium ATPase, transmembrane domain M"/>
    <property type="match status" value="1"/>
</dbReference>
<feature type="compositionally biased region" description="Polar residues" evidence="10">
    <location>
        <begin position="364"/>
        <end position="379"/>
    </location>
</feature>
<feature type="compositionally biased region" description="Basic residues" evidence="10">
    <location>
        <begin position="1769"/>
        <end position="1780"/>
    </location>
</feature>
<feature type="domain" description="Piezo THU9 and anchor" evidence="16">
    <location>
        <begin position="1855"/>
        <end position="2092"/>
    </location>
</feature>
<dbReference type="Pfam" id="PF15917">
    <property type="entry name" value="Piezo_TM25-28"/>
    <property type="match status" value="1"/>
</dbReference>
<dbReference type="InterPro" id="IPR023298">
    <property type="entry name" value="ATPase_P-typ_TM_dom_sf"/>
</dbReference>
<feature type="transmembrane region" description="Helical" evidence="11">
    <location>
        <begin position="813"/>
        <end position="839"/>
    </location>
</feature>
<feature type="transmembrane region" description="Helical" evidence="11">
    <location>
        <begin position="1194"/>
        <end position="1218"/>
    </location>
</feature>
<feature type="domain" description="Piezo transmembrane helical unit" evidence="14">
    <location>
        <begin position="1614"/>
        <end position="1737"/>
    </location>
</feature>
<evidence type="ECO:0000256" key="1">
    <source>
        <dbReference type="ARBA" id="ARBA00004651"/>
    </source>
</evidence>
<feature type="transmembrane region" description="Helical" evidence="11">
    <location>
        <begin position="518"/>
        <end position="536"/>
    </location>
</feature>
<dbReference type="Pfam" id="PF24874">
    <property type="entry name" value="Piezo_THU9_anchor"/>
    <property type="match status" value="1"/>
</dbReference>
<dbReference type="InterPro" id="IPR027272">
    <property type="entry name" value="Piezo"/>
</dbReference>
<comment type="subcellular location">
    <subcellularLocation>
        <location evidence="1">Cell membrane</location>
        <topology evidence="1">Multi-pass membrane protein</topology>
    </subcellularLocation>
</comment>
<dbReference type="Pfam" id="PF24871">
    <property type="entry name" value="Piezo_TM1-24"/>
    <property type="match status" value="1"/>
</dbReference>
<feature type="region of interest" description="Disordered" evidence="10">
    <location>
        <begin position="1745"/>
        <end position="1832"/>
    </location>
</feature>
<feature type="transmembrane region" description="Helical" evidence="11">
    <location>
        <begin position="178"/>
        <end position="198"/>
    </location>
</feature>
<evidence type="ECO:0008006" key="19">
    <source>
        <dbReference type="Google" id="ProtNLM"/>
    </source>
</evidence>
<feature type="transmembrane region" description="Helical" evidence="11">
    <location>
        <begin position="845"/>
        <end position="868"/>
    </location>
</feature>
<keyword evidence="9" id="KW-0407">Ion channel</keyword>
<dbReference type="InterPro" id="IPR031805">
    <property type="entry name" value="Piezo_TM25-28"/>
</dbReference>
<evidence type="ECO:0000256" key="3">
    <source>
        <dbReference type="ARBA" id="ARBA00022448"/>
    </source>
</evidence>
<feature type="transmembrane region" description="Helical" evidence="11">
    <location>
        <begin position="1897"/>
        <end position="1914"/>
    </location>
</feature>
<feature type="compositionally biased region" description="Basic and acidic residues" evidence="10">
    <location>
        <begin position="1429"/>
        <end position="1442"/>
    </location>
</feature>
<dbReference type="Pfam" id="PF12166">
    <property type="entry name" value="Piezo_cap"/>
    <property type="match status" value="1"/>
</dbReference>
<feature type="transmembrane region" description="Helical" evidence="11">
    <location>
        <begin position="1711"/>
        <end position="1730"/>
    </location>
</feature>
<feature type="compositionally biased region" description="Basic and acidic residues" evidence="10">
    <location>
        <begin position="347"/>
        <end position="360"/>
    </location>
</feature>
<dbReference type="GeneID" id="119738860"/>
<evidence type="ECO:0000256" key="2">
    <source>
        <dbReference type="ARBA" id="ARBA00007821"/>
    </source>
</evidence>
<protein>
    <recommendedName>
        <fullName evidence="19">Piezo-type mechanosensitive ion channel component</fullName>
    </recommendedName>
</protein>
<evidence type="ECO:0000313" key="17">
    <source>
        <dbReference type="EnsemblMetazoa" id="XP_038069757.1"/>
    </source>
</evidence>
<feature type="region of interest" description="Disordered" evidence="10">
    <location>
        <begin position="337"/>
        <end position="402"/>
    </location>
</feature>
<feature type="domain" description="Piezo non-specific cation channel cap" evidence="12">
    <location>
        <begin position="2129"/>
        <end position="2414"/>
    </location>
</feature>
<feature type="transmembrane region" description="Helical" evidence="11">
    <location>
        <begin position="622"/>
        <end position="640"/>
    </location>
</feature>
<feature type="transmembrane region" description="Helical" evidence="11">
    <location>
        <begin position="1138"/>
        <end position="1155"/>
    </location>
</feature>
<feature type="transmembrane region" description="Helical" evidence="11">
    <location>
        <begin position="293"/>
        <end position="317"/>
    </location>
</feature>
<feature type="domain" description="Piezo TM25-28" evidence="13">
    <location>
        <begin position="1118"/>
        <end position="1337"/>
    </location>
</feature>
<keyword evidence="18" id="KW-1185">Reference proteome</keyword>
<feature type="transmembrane region" description="Helical" evidence="11">
    <location>
        <begin position="1072"/>
        <end position="1092"/>
    </location>
</feature>
<feature type="region of interest" description="Disordered" evidence="10">
    <location>
        <begin position="1409"/>
        <end position="1445"/>
    </location>
</feature>
<evidence type="ECO:0000259" key="16">
    <source>
        <dbReference type="Pfam" id="PF24874"/>
    </source>
</evidence>
<feature type="domain" description="Piezo TM1-24" evidence="15">
    <location>
        <begin position="31"/>
        <end position="729"/>
    </location>
</feature>
<dbReference type="PANTHER" id="PTHR47049">
    <property type="entry name" value="PIEZO-TYPE MECHANOSENSITIVE ION CHANNEL HOMOLOG"/>
    <property type="match status" value="1"/>
</dbReference>
<evidence type="ECO:0000256" key="7">
    <source>
        <dbReference type="ARBA" id="ARBA00023065"/>
    </source>
</evidence>
<feature type="transmembrane region" description="Helical" evidence="11">
    <location>
        <begin position="647"/>
        <end position="670"/>
    </location>
</feature>
<dbReference type="PANTHER" id="PTHR47049:SF2">
    <property type="entry name" value="PIEZO-TYPE MECHANOSENSITIVE ION CHANNEL HOMOLOG"/>
    <property type="match status" value="1"/>
</dbReference>
<feature type="compositionally biased region" description="Basic and acidic residues" evidence="10">
    <location>
        <begin position="1781"/>
        <end position="1802"/>
    </location>
</feature>
<evidence type="ECO:0000256" key="4">
    <source>
        <dbReference type="ARBA" id="ARBA00022475"/>
    </source>
</evidence>
<evidence type="ECO:0000256" key="11">
    <source>
        <dbReference type="SAM" id="Phobius"/>
    </source>
</evidence>
<keyword evidence="5 11" id="KW-0812">Transmembrane</keyword>
<feature type="transmembrane region" description="Helical" evidence="11">
    <location>
        <begin position="1958"/>
        <end position="1976"/>
    </location>
</feature>
<feature type="transmembrane region" description="Helical" evidence="11">
    <location>
        <begin position="1016"/>
        <end position="1039"/>
    </location>
</feature>
<dbReference type="Proteomes" id="UP000887568">
    <property type="component" value="Unplaced"/>
</dbReference>
<feature type="transmembrane region" description="Helical" evidence="11">
    <location>
        <begin position="1926"/>
        <end position="1946"/>
    </location>
</feature>
<evidence type="ECO:0000256" key="10">
    <source>
        <dbReference type="SAM" id="MobiDB-lite"/>
    </source>
</evidence>
<feature type="transmembrane region" description="Helical" evidence="11">
    <location>
        <begin position="228"/>
        <end position="249"/>
    </location>
</feature>
<feature type="transmembrane region" description="Helical" evidence="11">
    <location>
        <begin position="461"/>
        <end position="482"/>
    </location>
</feature>
<dbReference type="OrthoDB" id="303066at2759"/>